<keyword evidence="5" id="KW-0436">Ligase</keyword>
<comment type="cofactor">
    <cofactor evidence="4">
        <name>Mg(2+)</name>
        <dbReference type="ChEBI" id="CHEBI:18420"/>
    </cofactor>
</comment>
<organism evidence="5 6">
    <name type="scientific">Thiopseudomonas acetoxidans</name>
    <dbReference type="NCBI Taxonomy" id="3041622"/>
    <lineage>
        <taxon>Bacteria</taxon>
        <taxon>Pseudomonadati</taxon>
        <taxon>Pseudomonadota</taxon>
        <taxon>Gammaproteobacteria</taxon>
        <taxon>Pseudomonadales</taxon>
        <taxon>Pseudomonadaceae</taxon>
        <taxon>Thiopseudomonas</taxon>
    </lineage>
</organism>
<dbReference type="PANTHER" id="PTHR23407">
    <property type="entry name" value="ATPASE INHIBITOR/5-FORMYLTETRAHYDROFOLATE CYCLO-LIGASE"/>
    <property type="match status" value="1"/>
</dbReference>
<evidence type="ECO:0000256" key="3">
    <source>
        <dbReference type="ARBA" id="ARBA00022840"/>
    </source>
</evidence>
<sequence length="203" mass="23279">MSQQDELNQQRALLRKQLRRKRNSLSPQQQHAAAQSLYRQLAQQLVFRRAQHLAFYLACDGEISPHLLLEAALNQGKQVYLPVIAPWPKYKMVFQQLLPDELWETNSYAITQPRWNPQRQRPIWTLDLLCMPLVGFDRAGNRLGMGGGYYDRALAPLIAHEHIKMPTLLGLAHACQEVEQIPTQSWDIALQAVVTDSAYLLLS</sequence>
<evidence type="ECO:0000313" key="5">
    <source>
        <dbReference type="EMBL" id="MDM7857622.1"/>
    </source>
</evidence>
<dbReference type="PANTHER" id="PTHR23407:SF1">
    <property type="entry name" value="5-FORMYLTETRAHYDROFOLATE CYCLO-LIGASE"/>
    <property type="match status" value="1"/>
</dbReference>
<evidence type="ECO:0000313" key="6">
    <source>
        <dbReference type="Proteomes" id="UP001241056"/>
    </source>
</evidence>
<keyword evidence="3 4" id="KW-0067">ATP-binding</keyword>
<dbReference type="Pfam" id="PF01812">
    <property type="entry name" value="5-FTHF_cyc-lig"/>
    <property type="match status" value="1"/>
</dbReference>
<gene>
    <name evidence="5" type="ORF">QEZ41_04940</name>
</gene>
<comment type="caution">
    <text evidence="5">The sequence shown here is derived from an EMBL/GenBank/DDBJ whole genome shotgun (WGS) entry which is preliminary data.</text>
</comment>
<name>A0ABT7SN59_9GAMM</name>
<proteinExistence type="inferred from homology"/>
<keyword evidence="4" id="KW-0479">Metal-binding</keyword>
<dbReference type="Proteomes" id="UP001241056">
    <property type="component" value="Unassembled WGS sequence"/>
</dbReference>
<dbReference type="InterPro" id="IPR002698">
    <property type="entry name" value="FTHF_cligase"/>
</dbReference>
<evidence type="ECO:0000256" key="2">
    <source>
        <dbReference type="ARBA" id="ARBA00022741"/>
    </source>
</evidence>
<comment type="catalytic activity">
    <reaction evidence="4">
        <text>(6S)-5-formyl-5,6,7,8-tetrahydrofolate + ATP = (6R)-5,10-methenyltetrahydrofolate + ADP + phosphate</text>
        <dbReference type="Rhea" id="RHEA:10488"/>
        <dbReference type="ChEBI" id="CHEBI:30616"/>
        <dbReference type="ChEBI" id="CHEBI:43474"/>
        <dbReference type="ChEBI" id="CHEBI:57455"/>
        <dbReference type="ChEBI" id="CHEBI:57457"/>
        <dbReference type="ChEBI" id="CHEBI:456216"/>
        <dbReference type="EC" id="6.3.3.2"/>
    </reaction>
</comment>
<comment type="similarity">
    <text evidence="1 4">Belongs to the 5-formyltetrahydrofolate cyclo-ligase family.</text>
</comment>
<dbReference type="InterPro" id="IPR024185">
    <property type="entry name" value="FTHF_cligase-like_sf"/>
</dbReference>
<dbReference type="SUPFAM" id="SSF100950">
    <property type="entry name" value="NagB/RpiA/CoA transferase-like"/>
    <property type="match status" value="1"/>
</dbReference>
<reference evidence="5 6" key="1">
    <citation type="submission" date="2023-06" db="EMBL/GenBank/DDBJ databases">
        <title>Thiopseudomonas sp. CY1220 draft genome sequence.</title>
        <authorList>
            <person name="Zhao G."/>
            <person name="An M."/>
        </authorList>
    </citation>
    <scope>NUCLEOTIDE SEQUENCE [LARGE SCALE GENOMIC DNA]</scope>
    <source>
        <strain evidence="5 6">CY1220</strain>
    </source>
</reference>
<dbReference type="RefSeq" id="WP_289410279.1">
    <property type="nucleotide sequence ID" value="NZ_JAUCDY010000004.1"/>
</dbReference>
<accession>A0ABT7SN59</accession>
<dbReference type="PIRSF" id="PIRSF006806">
    <property type="entry name" value="FTHF_cligase"/>
    <property type="match status" value="1"/>
</dbReference>
<evidence type="ECO:0000256" key="1">
    <source>
        <dbReference type="ARBA" id="ARBA00010638"/>
    </source>
</evidence>
<dbReference type="EMBL" id="JAUCDY010000004">
    <property type="protein sequence ID" value="MDM7857622.1"/>
    <property type="molecule type" value="Genomic_DNA"/>
</dbReference>
<evidence type="ECO:0000256" key="4">
    <source>
        <dbReference type="RuleBase" id="RU361279"/>
    </source>
</evidence>
<keyword evidence="4" id="KW-0460">Magnesium</keyword>
<keyword evidence="6" id="KW-1185">Reference proteome</keyword>
<dbReference type="InterPro" id="IPR037171">
    <property type="entry name" value="NagB/RpiA_transferase-like"/>
</dbReference>
<dbReference type="Gene3D" id="3.40.50.10420">
    <property type="entry name" value="NagB/RpiA/CoA transferase-like"/>
    <property type="match status" value="1"/>
</dbReference>
<dbReference type="GO" id="GO:0030272">
    <property type="term" value="F:5-formyltetrahydrofolate cyclo-ligase activity"/>
    <property type="evidence" value="ECO:0007669"/>
    <property type="project" value="UniProtKB-EC"/>
</dbReference>
<dbReference type="NCBIfam" id="TIGR02727">
    <property type="entry name" value="MTHFS_bact"/>
    <property type="match status" value="1"/>
</dbReference>
<dbReference type="EC" id="6.3.3.2" evidence="4"/>
<keyword evidence="2 4" id="KW-0547">Nucleotide-binding</keyword>
<protein>
    <recommendedName>
        <fullName evidence="4">5-formyltetrahydrofolate cyclo-ligase</fullName>
        <ecNumber evidence="4">6.3.3.2</ecNumber>
    </recommendedName>
</protein>